<dbReference type="VEuPathDB" id="ToxoDB:EMWEY_00029780"/>
<organism evidence="1 2">
    <name type="scientific">Eimeria maxima</name>
    <name type="common">Coccidian parasite</name>
    <dbReference type="NCBI Taxonomy" id="5804"/>
    <lineage>
        <taxon>Eukaryota</taxon>
        <taxon>Sar</taxon>
        <taxon>Alveolata</taxon>
        <taxon>Apicomplexa</taxon>
        <taxon>Conoidasida</taxon>
        <taxon>Coccidia</taxon>
        <taxon>Eucoccidiorida</taxon>
        <taxon>Eimeriorina</taxon>
        <taxon>Eimeriidae</taxon>
        <taxon>Eimeria</taxon>
    </lineage>
</organism>
<dbReference type="Proteomes" id="UP000030763">
    <property type="component" value="Unassembled WGS sequence"/>
</dbReference>
<dbReference type="AlphaFoldDB" id="U6MBC4"/>
<name>U6MBC4_EIMMA</name>
<sequence length="134" mass="14907">MDDMSRVALLRQSGTTNDMRDLFICRVLELYATYDCVFHFRSTSELCKKQGRWEYAKQAGDLYEGLELSSLAVVKIRYVCRPSEVGNFAKSGPWLVSTMAECLSREGQETGNSATNAACGGDPQTTCAKTKRTL</sequence>
<dbReference type="EMBL" id="HG721800">
    <property type="protein sequence ID" value="CDJ60353.1"/>
    <property type="molecule type" value="Genomic_DNA"/>
</dbReference>
<protein>
    <submittedName>
        <fullName evidence="1">Uncharacterized protein</fullName>
    </submittedName>
</protein>
<dbReference type="GeneID" id="25336964"/>
<proteinExistence type="predicted"/>
<evidence type="ECO:0000313" key="2">
    <source>
        <dbReference type="Proteomes" id="UP000030763"/>
    </source>
</evidence>
<reference evidence="1" key="1">
    <citation type="submission" date="2013-10" db="EMBL/GenBank/DDBJ databases">
        <title>Genomic analysis of the causative agents of coccidiosis in chickens.</title>
        <authorList>
            <person name="Reid A.J."/>
            <person name="Blake D."/>
            <person name="Billington K."/>
            <person name="Browne H."/>
            <person name="Dunn M."/>
            <person name="Hung S."/>
            <person name="Kawahara F."/>
            <person name="Miranda-Saavedra D."/>
            <person name="Mourier T."/>
            <person name="Nagra H."/>
            <person name="Otto T.D."/>
            <person name="Rawlings N."/>
            <person name="Sanchez A."/>
            <person name="Sanders M."/>
            <person name="Subramaniam C."/>
            <person name="Tay Y."/>
            <person name="Dear P."/>
            <person name="Doerig C."/>
            <person name="Gruber A."/>
            <person name="Parkinson J."/>
            <person name="Shirley M."/>
            <person name="Wan K.L."/>
            <person name="Berriman M."/>
            <person name="Tomley F."/>
            <person name="Pain A."/>
        </authorList>
    </citation>
    <scope>NUCLEOTIDE SEQUENCE [LARGE SCALE GENOMIC DNA]</scope>
    <source>
        <strain evidence="1">Weybridge</strain>
    </source>
</reference>
<keyword evidence="2" id="KW-1185">Reference proteome</keyword>
<dbReference type="RefSeq" id="XP_013337003.1">
    <property type="nucleotide sequence ID" value="XM_013481549.1"/>
</dbReference>
<accession>U6MBC4</accession>
<reference evidence="1" key="2">
    <citation type="submission" date="2013-10" db="EMBL/GenBank/DDBJ databases">
        <authorList>
            <person name="Aslett M."/>
        </authorList>
    </citation>
    <scope>NUCLEOTIDE SEQUENCE [LARGE SCALE GENOMIC DNA]</scope>
    <source>
        <strain evidence="1">Weybridge</strain>
    </source>
</reference>
<gene>
    <name evidence="1" type="ORF">EMWEY_00029780</name>
</gene>
<evidence type="ECO:0000313" key="1">
    <source>
        <dbReference type="EMBL" id="CDJ60353.1"/>
    </source>
</evidence>